<protein>
    <recommendedName>
        <fullName evidence="3">Cytochrome oxidase Cu insertion factor (SCO1/SenC/PrrC family)</fullName>
    </recommendedName>
</protein>
<organism evidence="1 2">
    <name type="scientific">Paraperlucidibaca baekdonensis</name>
    <dbReference type="NCBI Taxonomy" id="748120"/>
    <lineage>
        <taxon>Bacteria</taxon>
        <taxon>Pseudomonadati</taxon>
        <taxon>Pseudomonadota</taxon>
        <taxon>Gammaproteobacteria</taxon>
        <taxon>Moraxellales</taxon>
        <taxon>Moraxellaceae</taxon>
        <taxon>Paraperlucidibaca</taxon>
    </lineage>
</organism>
<accession>A0A3E0HBB8</accession>
<reference evidence="1 2" key="1">
    <citation type="submission" date="2018-08" db="EMBL/GenBank/DDBJ databases">
        <title>Genomic Encyclopedia of Type Strains, Phase IV (KMG-IV): sequencing the most valuable type-strain genomes for metagenomic binning, comparative biology and taxonomic classification.</title>
        <authorList>
            <person name="Goeker M."/>
        </authorList>
    </citation>
    <scope>NUCLEOTIDE SEQUENCE [LARGE SCALE GENOMIC DNA]</scope>
    <source>
        <strain evidence="1 2">DSM 26022</strain>
    </source>
</reference>
<keyword evidence="2" id="KW-1185">Reference proteome</keyword>
<proteinExistence type="predicted"/>
<comment type="caution">
    <text evidence="1">The sequence shown here is derived from an EMBL/GenBank/DDBJ whole genome shotgun (WGS) entry which is preliminary data.</text>
</comment>
<evidence type="ECO:0000313" key="1">
    <source>
        <dbReference type="EMBL" id="REH40522.1"/>
    </source>
</evidence>
<dbReference type="OrthoDB" id="9785445at2"/>
<name>A0A3E0HBB8_9GAMM</name>
<dbReference type="EMBL" id="QUNR01000001">
    <property type="protein sequence ID" value="REH40522.1"/>
    <property type="molecule type" value="Genomic_DNA"/>
</dbReference>
<evidence type="ECO:0000313" key="2">
    <source>
        <dbReference type="Proteomes" id="UP000256774"/>
    </source>
</evidence>
<evidence type="ECO:0008006" key="3">
    <source>
        <dbReference type="Google" id="ProtNLM"/>
    </source>
</evidence>
<dbReference type="AlphaFoldDB" id="A0A3E0HBB8"/>
<dbReference type="Proteomes" id="UP000256774">
    <property type="component" value="Unassembled WGS sequence"/>
</dbReference>
<gene>
    <name evidence="1" type="ORF">DFR26_0723</name>
</gene>
<dbReference type="RefSeq" id="WP_116207551.1">
    <property type="nucleotide sequence ID" value="NZ_QUNR01000001.1"/>
</dbReference>
<sequence>MSTQNKPTARRNRWLLLGFLASFILPIVIGQMAYDGAWFSGGQTNKGDLLTPPMSRDGLAWQQHHDEGPELSSRWWVVYALPARCDAACEQSLQALPRLHESIGRERERLGILLVLAPGQTAPPSWLPETLSAAAFVQWVSAPATPQGSAALADDSWYVMDPMGWLMLRYVIPADEAPAILRAQDLLDDLTKLLKVSRIG</sequence>